<sequence length="185" mass="20584">MASRHFTFVLSSARRDGNTELLARKAAEHLPAGSAHEWLNLIDLPVPPFEDIRHSVGVYPEPQGNERVLFDATLKATDLVFVVPLYWYSVPASAKLYLDYWSGWLRVKGADFKARMAGKTMWGVSVLSDEDPKRADPLVGTLAITADYLAMKFGGVLLGYGNRPDDVLNDQDALTRARTFFQPIA</sequence>
<accession>A0ACC5R5N0</accession>
<dbReference type="Proteomes" id="UP000616151">
    <property type="component" value="Unassembled WGS sequence"/>
</dbReference>
<gene>
    <name evidence="1" type="ORF">JHL16_16330</name>
</gene>
<evidence type="ECO:0000313" key="1">
    <source>
        <dbReference type="EMBL" id="MBK1867925.1"/>
    </source>
</evidence>
<comment type="caution">
    <text evidence="1">The sequence shown here is derived from an EMBL/GenBank/DDBJ whole genome shotgun (WGS) entry which is preliminary data.</text>
</comment>
<keyword evidence="2" id="KW-1185">Reference proteome</keyword>
<name>A0ACC5R5N0_9HYPH</name>
<protein>
    <submittedName>
        <fullName evidence="1">NAD(P)H-dependent oxidoreductase</fullName>
    </submittedName>
</protein>
<organism evidence="1 2">
    <name type="scientific">Taklimakanibacter albus</name>
    <dbReference type="NCBI Taxonomy" id="2800327"/>
    <lineage>
        <taxon>Bacteria</taxon>
        <taxon>Pseudomonadati</taxon>
        <taxon>Pseudomonadota</taxon>
        <taxon>Alphaproteobacteria</taxon>
        <taxon>Hyphomicrobiales</taxon>
        <taxon>Aestuariivirgaceae</taxon>
        <taxon>Taklimakanibacter</taxon>
    </lineage>
</organism>
<proteinExistence type="predicted"/>
<reference evidence="1" key="1">
    <citation type="submission" date="2021-01" db="EMBL/GenBank/DDBJ databases">
        <authorList>
            <person name="Sun Q."/>
        </authorList>
    </citation>
    <scope>NUCLEOTIDE SEQUENCE</scope>
    <source>
        <strain evidence="1">YIM B02566</strain>
    </source>
</reference>
<dbReference type="EMBL" id="JAENHL010000007">
    <property type="protein sequence ID" value="MBK1867925.1"/>
    <property type="molecule type" value="Genomic_DNA"/>
</dbReference>
<evidence type="ECO:0000313" key="2">
    <source>
        <dbReference type="Proteomes" id="UP000616151"/>
    </source>
</evidence>